<name>A0A7W6NL63_9HYPH</name>
<dbReference type="AlphaFoldDB" id="A0A7W6NL63"/>
<evidence type="ECO:0000313" key="3">
    <source>
        <dbReference type="EMBL" id="MBB4065244.1"/>
    </source>
</evidence>
<proteinExistence type="inferred from homology"/>
<feature type="transmembrane region" description="Helical" evidence="2">
    <location>
        <begin position="12"/>
        <end position="34"/>
    </location>
</feature>
<protein>
    <submittedName>
        <fullName evidence="3">YggT family protein</fullName>
    </submittedName>
</protein>
<reference evidence="3 4" key="1">
    <citation type="submission" date="2020-08" db="EMBL/GenBank/DDBJ databases">
        <title>Genomic Encyclopedia of Type Strains, Phase IV (KMG-IV): sequencing the most valuable type-strain genomes for metagenomic binning, comparative biology and taxonomic classification.</title>
        <authorList>
            <person name="Goeker M."/>
        </authorList>
    </citation>
    <scope>NUCLEOTIDE SEQUENCE [LARGE SCALE GENOMIC DNA]</scope>
    <source>
        <strain evidence="3 4">DSM 29853</strain>
    </source>
</reference>
<dbReference type="RefSeq" id="WP_183366543.1">
    <property type="nucleotide sequence ID" value="NZ_JACIEZ010000004.1"/>
</dbReference>
<feature type="transmembrane region" description="Helical" evidence="2">
    <location>
        <begin position="71"/>
        <end position="91"/>
    </location>
</feature>
<keyword evidence="2" id="KW-0812">Transmembrane</keyword>
<dbReference type="PANTHER" id="PTHR33219">
    <property type="entry name" value="YLMG HOMOLOG PROTEIN 2, CHLOROPLASTIC"/>
    <property type="match status" value="1"/>
</dbReference>
<sequence>MFALFSTIDLAFSIYTWILIASAIYSWLYAFNVVNPRNQVVATIGQFLYAVTEPVLAPIRRRLPNLNGVDISPIILLLLIYFFRILMWQTIYPAVAGPSLG</sequence>
<dbReference type="Proteomes" id="UP000528286">
    <property type="component" value="Unassembled WGS sequence"/>
</dbReference>
<dbReference type="PANTHER" id="PTHR33219:SF14">
    <property type="entry name" value="PROTEIN COFACTOR ASSEMBLY OF COMPLEX C SUBUNIT B CCB3, CHLOROPLASTIC-RELATED"/>
    <property type="match status" value="1"/>
</dbReference>
<evidence type="ECO:0000313" key="4">
    <source>
        <dbReference type="Proteomes" id="UP000528286"/>
    </source>
</evidence>
<dbReference type="GO" id="GO:0016020">
    <property type="term" value="C:membrane"/>
    <property type="evidence" value="ECO:0007669"/>
    <property type="project" value="InterPro"/>
</dbReference>
<gene>
    <name evidence="3" type="ORF">GGR23_002445</name>
</gene>
<organism evidence="3 4">
    <name type="scientific">Gellertiella hungarica</name>
    <dbReference type="NCBI Taxonomy" id="1572859"/>
    <lineage>
        <taxon>Bacteria</taxon>
        <taxon>Pseudomonadati</taxon>
        <taxon>Pseudomonadota</taxon>
        <taxon>Alphaproteobacteria</taxon>
        <taxon>Hyphomicrobiales</taxon>
        <taxon>Rhizobiaceae</taxon>
        <taxon>Gellertiella</taxon>
    </lineage>
</organism>
<dbReference type="EMBL" id="JACIEZ010000004">
    <property type="protein sequence ID" value="MBB4065244.1"/>
    <property type="molecule type" value="Genomic_DNA"/>
</dbReference>
<keyword evidence="2" id="KW-1133">Transmembrane helix</keyword>
<comment type="caution">
    <text evidence="3">The sequence shown here is derived from an EMBL/GenBank/DDBJ whole genome shotgun (WGS) entry which is preliminary data.</text>
</comment>
<accession>A0A7W6NL63</accession>
<keyword evidence="2" id="KW-0472">Membrane</keyword>
<keyword evidence="4" id="KW-1185">Reference proteome</keyword>
<evidence type="ECO:0000256" key="2">
    <source>
        <dbReference type="SAM" id="Phobius"/>
    </source>
</evidence>
<comment type="similarity">
    <text evidence="1">Belongs to the YggT family.</text>
</comment>
<dbReference type="Pfam" id="PF02325">
    <property type="entry name" value="CCB3_YggT"/>
    <property type="match status" value="1"/>
</dbReference>
<evidence type="ECO:0000256" key="1">
    <source>
        <dbReference type="ARBA" id="ARBA00010894"/>
    </source>
</evidence>
<dbReference type="InterPro" id="IPR003425">
    <property type="entry name" value="CCB3/YggT"/>
</dbReference>